<accession>A0A2H9T7D3</accession>
<dbReference type="EMBL" id="NSIT01000092">
    <property type="protein sequence ID" value="PJE79140.1"/>
    <property type="molecule type" value="Genomic_DNA"/>
</dbReference>
<proteinExistence type="predicted"/>
<dbReference type="Gene3D" id="3.40.50.1820">
    <property type="entry name" value="alpha/beta hydrolase"/>
    <property type="match status" value="1"/>
</dbReference>
<protein>
    <submittedName>
        <fullName evidence="2">Uncharacterized protein</fullName>
    </submittedName>
</protein>
<evidence type="ECO:0000256" key="1">
    <source>
        <dbReference type="SAM" id="Phobius"/>
    </source>
</evidence>
<dbReference type="AlphaFoldDB" id="A0A2H9T7D3"/>
<keyword evidence="1" id="KW-1133">Transmembrane helix</keyword>
<keyword evidence="1" id="KW-0472">Membrane</keyword>
<gene>
    <name evidence="2" type="ORF">CI610_01889</name>
</gene>
<reference evidence="2" key="1">
    <citation type="journal article" date="2017" name="Appl. Environ. Microbiol.">
        <title>Molecular characterization of an Endozoicomonas-like organism causing infection in king scallop Pecten maximus L.</title>
        <authorList>
            <person name="Cano I."/>
            <person name="van Aerle R."/>
            <person name="Ross S."/>
            <person name="Verner-Jeffreys D.W."/>
            <person name="Paley R.K."/>
            <person name="Rimmer G."/>
            <person name="Ryder D."/>
            <person name="Hooper P."/>
            <person name="Stone D."/>
            <person name="Feist S.W."/>
        </authorList>
    </citation>
    <scope>NUCLEOTIDE SEQUENCE</scope>
</reference>
<dbReference type="SUPFAM" id="SSF53474">
    <property type="entry name" value="alpha/beta-Hydrolases"/>
    <property type="match status" value="1"/>
</dbReference>
<feature type="transmembrane region" description="Helical" evidence="1">
    <location>
        <begin position="12"/>
        <end position="34"/>
    </location>
</feature>
<sequence>MMLSFTESVKNLLISIMISVVVFMSGTIKAWSMLSEDDTPVTHDMTCPFSHSSDSHFENQWFPIFAEDMVAYRKITPPSQPELKLMLTVDASLAAWPYHQNTDMILKAVNTPIKRFKNHAFRKKMNSWCQATTLAQSVQLRFKNENWRTLVGASGCIFHRIDNLVAYLFHNTETQQVRIIFSGSVTGRIPDDKRDLPFKNTIEITDSWKSNFKDTLKENTPLPEIFLRASELVSITLSIMAENSCYKHYKLSLSGHSLGALLAIYASSTQRPPPRVFCFSCPEIGQFLSFCIGEDVLSKACQYIMHYRIKGDPISHPRKKGKNQPLTHYGQTINIPHLFWDRGPDFCHDKFARCIRKLYK</sequence>
<dbReference type="InterPro" id="IPR029058">
    <property type="entry name" value="AB_hydrolase_fold"/>
</dbReference>
<organism evidence="2">
    <name type="scientific">invertebrate metagenome</name>
    <dbReference type="NCBI Taxonomy" id="1711999"/>
    <lineage>
        <taxon>unclassified sequences</taxon>
        <taxon>metagenomes</taxon>
        <taxon>organismal metagenomes</taxon>
    </lineage>
</organism>
<evidence type="ECO:0000313" key="2">
    <source>
        <dbReference type="EMBL" id="PJE79140.1"/>
    </source>
</evidence>
<comment type="caution">
    <text evidence="2">The sequence shown here is derived from an EMBL/GenBank/DDBJ whole genome shotgun (WGS) entry which is preliminary data.</text>
</comment>
<keyword evidence="1" id="KW-0812">Transmembrane</keyword>
<name>A0A2H9T7D3_9ZZZZ</name>